<dbReference type="GO" id="GO:0008800">
    <property type="term" value="F:beta-lactamase activity"/>
    <property type="evidence" value="ECO:0007669"/>
    <property type="project" value="UniProtKB-UniRule"/>
</dbReference>
<feature type="chain" id="PRO_5019197334" description="Beta-lactamase" evidence="6">
    <location>
        <begin position="29"/>
        <end position="286"/>
    </location>
</feature>
<dbReference type="EC" id="3.5.2.6" evidence="2 5"/>
<name>A0A418IL74_STAXY</name>
<dbReference type="GO" id="GO:0030655">
    <property type="term" value="P:beta-lactam antibiotic catabolic process"/>
    <property type="evidence" value="ECO:0007669"/>
    <property type="project" value="InterPro"/>
</dbReference>
<dbReference type="Pfam" id="PF13354">
    <property type="entry name" value="Beta-lactamase2"/>
    <property type="match status" value="1"/>
</dbReference>
<dbReference type="InterPro" id="IPR045155">
    <property type="entry name" value="Beta-lactam_cat"/>
</dbReference>
<keyword evidence="9" id="KW-1185">Reference proteome</keyword>
<comment type="catalytic activity">
    <reaction evidence="5">
        <text>a beta-lactam + H2O = a substituted beta-amino acid</text>
        <dbReference type="Rhea" id="RHEA:20401"/>
        <dbReference type="ChEBI" id="CHEBI:15377"/>
        <dbReference type="ChEBI" id="CHEBI:35627"/>
        <dbReference type="ChEBI" id="CHEBI:140347"/>
        <dbReference type="EC" id="3.5.2.6"/>
    </reaction>
</comment>
<evidence type="ECO:0000256" key="4">
    <source>
        <dbReference type="ARBA" id="ARBA00023251"/>
    </source>
</evidence>
<dbReference type="OrthoDB" id="9784149at2"/>
<reference evidence="8 9" key="1">
    <citation type="journal article" date="2016" name="Front. Microbiol.">
        <title>Comprehensive Phylogenetic Analysis of Bovine Non-aureus Staphylococci Species Based on Whole-Genome Sequencing.</title>
        <authorList>
            <person name="Naushad S."/>
            <person name="Barkema H.W."/>
            <person name="Luby C."/>
            <person name="Condas L.A."/>
            <person name="Nobrega D.B."/>
            <person name="Carson D.A."/>
            <person name="De Buck J."/>
        </authorList>
    </citation>
    <scope>NUCLEOTIDE SEQUENCE [LARGE SCALE GENOMIC DNA]</scope>
    <source>
        <strain evidence="8 9">SNUC 102</strain>
    </source>
</reference>
<evidence type="ECO:0000259" key="7">
    <source>
        <dbReference type="Pfam" id="PF13354"/>
    </source>
</evidence>
<dbReference type="PANTHER" id="PTHR35333:SF3">
    <property type="entry name" value="BETA-LACTAMASE-TYPE TRANSPEPTIDASE FOLD CONTAINING PROTEIN"/>
    <property type="match status" value="1"/>
</dbReference>
<evidence type="ECO:0000313" key="8">
    <source>
        <dbReference type="EMBL" id="RIN08575.1"/>
    </source>
</evidence>
<feature type="domain" description="Beta-lactamase class A catalytic" evidence="7">
    <location>
        <begin position="43"/>
        <end position="260"/>
    </location>
</feature>
<organism evidence="8 9">
    <name type="scientific">Staphylococcus xylosus</name>
    <dbReference type="NCBI Taxonomy" id="1288"/>
    <lineage>
        <taxon>Bacteria</taxon>
        <taxon>Bacillati</taxon>
        <taxon>Bacillota</taxon>
        <taxon>Bacilli</taxon>
        <taxon>Bacillales</taxon>
        <taxon>Staphylococcaceae</taxon>
        <taxon>Staphylococcus</taxon>
    </lineage>
</organism>
<dbReference type="SUPFAM" id="SSF56601">
    <property type="entry name" value="beta-lactamase/transpeptidase-like"/>
    <property type="match status" value="1"/>
</dbReference>
<comment type="caution">
    <text evidence="8">The sequence shown here is derived from an EMBL/GenBank/DDBJ whole genome shotgun (WGS) entry which is preliminary data.</text>
</comment>
<dbReference type="NCBIfam" id="NF033103">
    <property type="entry name" value="bla_class_A"/>
    <property type="match status" value="1"/>
</dbReference>
<dbReference type="InterPro" id="IPR012338">
    <property type="entry name" value="Beta-lactam/transpept-like"/>
</dbReference>
<dbReference type="EMBL" id="QXUL01000068">
    <property type="protein sequence ID" value="RIN08575.1"/>
    <property type="molecule type" value="Genomic_DNA"/>
</dbReference>
<protein>
    <recommendedName>
        <fullName evidence="2 5">Beta-lactamase</fullName>
        <ecNumber evidence="2 5">3.5.2.6</ecNumber>
    </recommendedName>
</protein>
<keyword evidence="3 5" id="KW-0378">Hydrolase</keyword>
<dbReference type="InterPro" id="IPR000871">
    <property type="entry name" value="Beta-lactam_class-A"/>
</dbReference>
<dbReference type="GO" id="GO:0046677">
    <property type="term" value="P:response to antibiotic"/>
    <property type="evidence" value="ECO:0007669"/>
    <property type="project" value="UniProtKB-UniRule"/>
</dbReference>
<evidence type="ECO:0000256" key="2">
    <source>
        <dbReference type="ARBA" id="ARBA00012865"/>
    </source>
</evidence>
<evidence type="ECO:0000256" key="3">
    <source>
        <dbReference type="ARBA" id="ARBA00022801"/>
    </source>
</evidence>
<comment type="similarity">
    <text evidence="1 5">Belongs to the class-A beta-lactamase family.</text>
</comment>
<dbReference type="InterPro" id="IPR023650">
    <property type="entry name" value="Beta-lactam_class-A_AS"/>
</dbReference>
<keyword evidence="6" id="KW-0732">Signal</keyword>
<feature type="signal peptide" evidence="6">
    <location>
        <begin position="1"/>
        <end position="28"/>
    </location>
</feature>
<evidence type="ECO:0000256" key="6">
    <source>
        <dbReference type="SAM" id="SignalP"/>
    </source>
</evidence>
<proteinExistence type="inferred from homology"/>
<dbReference type="Gene3D" id="3.40.710.10">
    <property type="entry name" value="DD-peptidase/beta-lactamase superfamily"/>
    <property type="match status" value="1"/>
</dbReference>
<dbReference type="PROSITE" id="PS00146">
    <property type="entry name" value="BETA_LACTAMASE_A"/>
    <property type="match status" value="1"/>
</dbReference>
<dbReference type="PRINTS" id="PR00118">
    <property type="entry name" value="BLACTAMASEA"/>
</dbReference>
<evidence type="ECO:0000256" key="5">
    <source>
        <dbReference type="RuleBase" id="RU361140"/>
    </source>
</evidence>
<keyword evidence="4 5" id="KW-0046">Antibiotic resistance</keyword>
<gene>
    <name evidence="8" type="primary">bla</name>
    <name evidence="8" type="ORF">BU097_11530</name>
</gene>
<accession>A0A418IL74</accession>
<evidence type="ECO:0000256" key="1">
    <source>
        <dbReference type="ARBA" id="ARBA00009009"/>
    </source>
</evidence>
<sequence>MKKIFLATLVSMFTLILAHLTHYNSASASELKHIEQENDVTIGVYGMNTDNGKVYKHNSDERFAFASTYKAIASGVLLNNVPNGKLNKKIKINERDIVAYSPVTEKYIGKTMSLKSLVQASMLQSDNTANNKIIHEIGGIEGFNNELQGLGDYISKPQRLEPDLNDYDPTKIADTTTPRAAATTLHKLLASNQMDKDNQALLKQVMIENETGDSLIKAGVPKQYIVGDKSGQGLTYGTRNDLAFIYTDKHRKPIILAVYTKQAQKNAKPDDKIIAAAAEEAIKKLK</sequence>
<dbReference type="Proteomes" id="UP000285567">
    <property type="component" value="Unassembled WGS sequence"/>
</dbReference>
<dbReference type="PANTHER" id="PTHR35333">
    <property type="entry name" value="BETA-LACTAMASE"/>
    <property type="match status" value="1"/>
</dbReference>
<evidence type="ECO:0000313" key="9">
    <source>
        <dbReference type="Proteomes" id="UP000285567"/>
    </source>
</evidence>
<dbReference type="AlphaFoldDB" id="A0A418IL74"/>